<protein>
    <submittedName>
        <fullName evidence="1">Uncharacterized protein</fullName>
    </submittedName>
</protein>
<dbReference type="AlphaFoldDB" id="A0A6J4S0R7"/>
<accession>A0A6J4S0R7</accession>
<organism evidence="1">
    <name type="scientific">uncultured Solirubrobacteraceae bacterium</name>
    <dbReference type="NCBI Taxonomy" id="1162706"/>
    <lineage>
        <taxon>Bacteria</taxon>
        <taxon>Bacillati</taxon>
        <taxon>Actinomycetota</taxon>
        <taxon>Thermoleophilia</taxon>
        <taxon>Solirubrobacterales</taxon>
        <taxon>Solirubrobacteraceae</taxon>
        <taxon>environmental samples</taxon>
    </lineage>
</organism>
<reference evidence="1" key="1">
    <citation type="submission" date="2020-02" db="EMBL/GenBank/DDBJ databases">
        <authorList>
            <person name="Meier V. D."/>
        </authorList>
    </citation>
    <scope>NUCLEOTIDE SEQUENCE</scope>
    <source>
        <strain evidence="1">AVDCRST_MAG67</strain>
    </source>
</reference>
<dbReference type="EMBL" id="CADCVQ010000045">
    <property type="protein sequence ID" value="CAA9481883.1"/>
    <property type="molecule type" value="Genomic_DNA"/>
</dbReference>
<gene>
    <name evidence="1" type="ORF">AVDCRST_MAG67-921</name>
</gene>
<proteinExistence type="predicted"/>
<evidence type="ECO:0000313" key="1">
    <source>
        <dbReference type="EMBL" id="CAA9481883.1"/>
    </source>
</evidence>
<name>A0A6J4S0R7_9ACTN</name>
<sequence>MNALAHDMAIKSLERSLLLLTGRHASLFAEQAKDLACGLAELQLVTAAEQADWNERFERAARPAAPVSEEIRRRAHQLLELELAADHDLAKDPRERRERFSDVLQTLLRIGAIDWQQQERWWQRLDETIAPPMGTPPPTLYQATHLHAVALGPPDRIAGLRITSAELFEDCVMIRWHLVIDEDPEWRARVFPADHGCDLAHAHGPTALTDDLATSYVLTPVSTLYDLEWLRLKQNPEVLPGASVFVPHVPDRATQLTVASNAGSFEIDLRSSS</sequence>